<dbReference type="Proteomes" id="UP001054945">
    <property type="component" value="Unassembled WGS sequence"/>
</dbReference>
<evidence type="ECO:0000313" key="1">
    <source>
        <dbReference type="EMBL" id="GIX85368.1"/>
    </source>
</evidence>
<evidence type="ECO:0000313" key="2">
    <source>
        <dbReference type="Proteomes" id="UP001054945"/>
    </source>
</evidence>
<accession>A0AAV4NNJ2</accession>
<dbReference type="AlphaFoldDB" id="A0AAV4NNJ2"/>
<protein>
    <submittedName>
        <fullName evidence="1">Uncharacterized protein</fullName>
    </submittedName>
</protein>
<sequence length="140" mass="15628">MATLLIRRNVTCRVCSSVRVSPQIRKELTAPPAKLKHATTAASCRQHGSIAFSLISEINAWLLQDILQETDSKVPYTNRKKGFQGISVLPQQICSPKNRNPTLRVYCWDRNGNTFDSESVKECHVLCVLICPCSAPDKKS</sequence>
<keyword evidence="2" id="KW-1185">Reference proteome</keyword>
<proteinExistence type="predicted"/>
<reference evidence="1 2" key="1">
    <citation type="submission" date="2021-06" db="EMBL/GenBank/DDBJ databases">
        <title>Caerostris extrusa draft genome.</title>
        <authorList>
            <person name="Kono N."/>
            <person name="Arakawa K."/>
        </authorList>
    </citation>
    <scope>NUCLEOTIDE SEQUENCE [LARGE SCALE GENOMIC DNA]</scope>
</reference>
<dbReference type="EMBL" id="BPLR01003510">
    <property type="protein sequence ID" value="GIX85368.1"/>
    <property type="molecule type" value="Genomic_DNA"/>
</dbReference>
<organism evidence="1 2">
    <name type="scientific">Caerostris extrusa</name>
    <name type="common">Bark spider</name>
    <name type="synonym">Caerostris bankana</name>
    <dbReference type="NCBI Taxonomy" id="172846"/>
    <lineage>
        <taxon>Eukaryota</taxon>
        <taxon>Metazoa</taxon>
        <taxon>Ecdysozoa</taxon>
        <taxon>Arthropoda</taxon>
        <taxon>Chelicerata</taxon>
        <taxon>Arachnida</taxon>
        <taxon>Araneae</taxon>
        <taxon>Araneomorphae</taxon>
        <taxon>Entelegynae</taxon>
        <taxon>Araneoidea</taxon>
        <taxon>Araneidae</taxon>
        <taxon>Caerostris</taxon>
    </lineage>
</organism>
<gene>
    <name evidence="1" type="ORF">CEXT_170701</name>
</gene>
<comment type="caution">
    <text evidence="1">The sequence shown here is derived from an EMBL/GenBank/DDBJ whole genome shotgun (WGS) entry which is preliminary data.</text>
</comment>
<name>A0AAV4NNJ2_CAEEX</name>